<accession>A0A2M7QEN4</accession>
<protein>
    <recommendedName>
        <fullName evidence="4">Yip1 domain-containing protein</fullName>
    </recommendedName>
</protein>
<sequence>MDFNNLFINIFSSSFLILKRTLHLILTPYKTMREISLRGDKTESILLFLSSFLYLIVAGYLRKSVAMGIISCGAFILVFYVTAYFFYYISHGFNQEIKKTPFFITFSYTLIPTFFWFITNIILFILLPPPRTMSILGQGFSIIFIAYSISLLVWKLILVYFALRFSSKLGLYRIIYMMLLYLVIFVPLSLLLYYLKIFRIPFL</sequence>
<evidence type="ECO:0000313" key="2">
    <source>
        <dbReference type="EMBL" id="PIY69367.1"/>
    </source>
</evidence>
<comment type="caution">
    <text evidence="2">The sequence shown here is derived from an EMBL/GenBank/DDBJ whole genome shotgun (WGS) entry which is preliminary data.</text>
</comment>
<feature type="transmembrane region" description="Helical" evidence="1">
    <location>
        <begin position="102"/>
        <end position="127"/>
    </location>
</feature>
<feature type="transmembrane region" description="Helical" evidence="1">
    <location>
        <begin position="175"/>
        <end position="195"/>
    </location>
</feature>
<evidence type="ECO:0008006" key="4">
    <source>
        <dbReference type="Google" id="ProtNLM"/>
    </source>
</evidence>
<feature type="transmembrane region" description="Helical" evidence="1">
    <location>
        <begin position="45"/>
        <end position="61"/>
    </location>
</feature>
<evidence type="ECO:0000313" key="3">
    <source>
        <dbReference type="Proteomes" id="UP000230108"/>
    </source>
</evidence>
<evidence type="ECO:0000256" key="1">
    <source>
        <dbReference type="SAM" id="Phobius"/>
    </source>
</evidence>
<keyword evidence="1" id="KW-0812">Transmembrane</keyword>
<dbReference type="Proteomes" id="UP000230108">
    <property type="component" value="Unassembled WGS sequence"/>
</dbReference>
<proteinExistence type="predicted"/>
<organism evidence="2 3">
    <name type="scientific">Candidatus Roizmanbacteria bacterium CG_4_10_14_0_8_um_filter_39_9</name>
    <dbReference type="NCBI Taxonomy" id="1974829"/>
    <lineage>
        <taxon>Bacteria</taxon>
        <taxon>Candidatus Roizmaniibacteriota</taxon>
    </lineage>
</organism>
<feature type="transmembrane region" description="Helical" evidence="1">
    <location>
        <begin position="6"/>
        <end position="25"/>
    </location>
</feature>
<feature type="transmembrane region" description="Helical" evidence="1">
    <location>
        <begin position="139"/>
        <end position="163"/>
    </location>
</feature>
<feature type="transmembrane region" description="Helical" evidence="1">
    <location>
        <begin position="67"/>
        <end position="90"/>
    </location>
</feature>
<gene>
    <name evidence="2" type="ORF">COY90_01030</name>
</gene>
<dbReference type="EMBL" id="PFLF01000029">
    <property type="protein sequence ID" value="PIY69367.1"/>
    <property type="molecule type" value="Genomic_DNA"/>
</dbReference>
<dbReference type="AlphaFoldDB" id="A0A2M7QEN4"/>
<keyword evidence="1" id="KW-1133">Transmembrane helix</keyword>
<keyword evidence="1" id="KW-0472">Membrane</keyword>
<name>A0A2M7QEN4_9BACT</name>
<reference evidence="3" key="1">
    <citation type="submission" date="2017-09" db="EMBL/GenBank/DDBJ databases">
        <title>Depth-based differentiation of microbial function through sediment-hosted aquifers and enrichment of novel symbionts in the deep terrestrial subsurface.</title>
        <authorList>
            <person name="Probst A.J."/>
            <person name="Ladd B."/>
            <person name="Jarett J.K."/>
            <person name="Geller-Mcgrath D.E."/>
            <person name="Sieber C.M.K."/>
            <person name="Emerson J.B."/>
            <person name="Anantharaman K."/>
            <person name="Thomas B.C."/>
            <person name="Malmstrom R."/>
            <person name="Stieglmeier M."/>
            <person name="Klingl A."/>
            <person name="Woyke T."/>
            <person name="Ryan C.M."/>
            <person name="Banfield J.F."/>
        </authorList>
    </citation>
    <scope>NUCLEOTIDE SEQUENCE [LARGE SCALE GENOMIC DNA]</scope>
</reference>